<evidence type="ECO:0000313" key="5">
    <source>
        <dbReference type="Proteomes" id="UP000247702"/>
    </source>
</evidence>
<dbReference type="AlphaFoldDB" id="A0A2Z6QVE5"/>
<evidence type="ECO:0000313" key="4">
    <source>
        <dbReference type="EMBL" id="GBB89214.1"/>
    </source>
</evidence>
<dbReference type="Proteomes" id="UP000247702">
    <property type="component" value="Unassembled WGS sequence"/>
</dbReference>
<proteinExistence type="predicted"/>
<dbReference type="InterPro" id="IPR013761">
    <property type="entry name" value="SAM/pointed_sf"/>
</dbReference>
<organism evidence="4 5">
    <name type="scientific">Rhizophagus clarus</name>
    <dbReference type="NCBI Taxonomy" id="94130"/>
    <lineage>
        <taxon>Eukaryota</taxon>
        <taxon>Fungi</taxon>
        <taxon>Fungi incertae sedis</taxon>
        <taxon>Mucoromycota</taxon>
        <taxon>Glomeromycotina</taxon>
        <taxon>Glomeromycetes</taxon>
        <taxon>Glomerales</taxon>
        <taxon>Glomeraceae</taxon>
        <taxon>Rhizophagus</taxon>
    </lineage>
</organism>
<sequence length="1103" mass="125464">MSKIINTKLSTIFPQKSLPFSFIFTKHYVTKFKTYYKDNKFHKPYDNIGKGNLTIKPKQSLQPDGKNADMRRKERKNRRYKEFFVKNYVNVNKELLEDFPQWLKGLRLNKYNDCFNGMKWQEIIHSDNEKLQKLGVYTVGARNKLLKVFELFFFYADDQINIALHNHKTCDLNIKEITWEEETKGLLYVAGCSTFQDDSLRLFIVGNGLNGTYLKQRTILANGTIVNILLDSWGIPLGIQPNTISPISQKNVLFAYVNGTDGKIDLKNPLQQDTWAGIADEQGNLLYRVLLMKNNDNEINMFGINIAHQLVANTDTFIYVYFKKIGMKCNTIEWKLYDDKANHIGKGHYDLEIEIGCVRSYNTKPTLDGGFLIAWSVTATSPSHKSNITLSPQVKNQVYAVFLEPKSAIKKTAPFVIFSSAIAHEIKILACTGSVIGKGFNCFLQELLNKKKAQSYQINFLSSGMIHNVVPIETQIINKKSAFSDDLFDIVGIPLQYGGFLLVSSSLRQNLFNSLIPINNNTKISSILDLFQADGTLIKENFVEVVFTGGACMFRNNTVVLTGFSRNWWVSYNFQTLSTFTIDLPKFHDDDNGYQNLNIYSSYPALNEENIDITKETPQFRLSLTYRGNVEKSGQGSIQIFQADNDKYPRLTIPANLINLVNENENFTKISVLLLSSTLNIPETKYYITVDDGMVETSELAEPLPGVKPAVWNFTTKKDLTIYSEQVNVLLRFNPDALPHFLKDSDETIKIIKYELSTFLPVNFERLSTSKWYYDNGDERSYILLPIQISPGNPSSLRLVSDLNDLITNSQYTNMKNGSMTQYLDSKYGAPIKENFFVQNMFMLILVGCAVMIVGVLYVAANIRDEEARNIAVPQFALILSDFSLDLLFIVTHSKDIPFLFIPSLIFAIFPCTFNLLWSIYIIIIEAMQNEKFLLWFKLNHAIASTFTVLASTEVEVLSVLNSRAGGFKVLQAPWSNWADRMIFMGSAVGFVIEDVPQFIIQVIYKLNTASYSIIPFLTLVTSSLVIFHAIVGKLYLGIVHWKHHYKPNIEPNEQQYEVSISLKGQDKGMHAQIIESDVRSISGEFGYIEGGQDNETMEVKKI</sequence>
<name>A0A2Z6QVE5_9GLOM</name>
<protein>
    <recommendedName>
        <fullName evidence="6">SAM domain-containing protein</fullName>
    </recommendedName>
</protein>
<dbReference type="PANTHER" id="PTHR12515">
    <property type="entry name" value="STERILE ALPHA MOTIF DOMAIN CONTAINING PROTEIN 4-RELATED"/>
    <property type="match status" value="1"/>
</dbReference>
<evidence type="ECO:0000256" key="1">
    <source>
        <dbReference type="ARBA" id="ARBA00004496"/>
    </source>
</evidence>
<dbReference type="GO" id="GO:0003729">
    <property type="term" value="F:mRNA binding"/>
    <property type="evidence" value="ECO:0007669"/>
    <property type="project" value="TreeGrafter"/>
</dbReference>
<gene>
    <name evidence="4" type="ORF">RclHR1_01590019</name>
</gene>
<dbReference type="Gene3D" id="1.10.150.50">
    <property type="entry name" value="Transcription Factor, Ets-1"/>
    <property type="match status" value="1"/>
</dbReference>
<keyword evidence="5" id="KW-1185">Reference proteome</keyword>
<keyword evidence="3" id="KW-0472">Membrane</keyword>
<accession>A0A2Z6QVE5</accession>
<dbReference type="PANTHER" id="PTHR12515:SF5">
    <property type="entry name" value="PROTEIN SMAUG"/>
    <property type="match status" value="1"/>
</dbReference>
<evidence type="ECO:0000256" key="2">
    <source>
        <dbReference type="ARBA" id="ARBA00022490"/>
    </source>
</evidence>
<dbReference type="InterPro" id="IPR050897">
    <property type="entry name" value="SMAUG/VTS1_RNA-bind"/>
</dbReference>
<reference evidence="4 5" key="1">
    <citation type="submission" date="2017-11" db="EMBL/GenBank/DDBJ databases">
        <title>The genome of Rhizophagus clarus HR1 reveals common genetic basis of auxotrophy among arbuscular mycorrhizal fungi.</title>
        <authorList>
            <person name="Kobayashi Y."/>
        </authorList>
    </citation>
    <scope>NUCLEOTIDE SEQUENCE [LARGE SCALE GENOMIC DNA]</scope>
    <source>
        <strain evidence="4 5">HR1</strain>
    </source>
</reference>
<evidence type="ECO:0008006" key="6">
    <source>
        <dbReference type="Google" id="ProtNLM"/>
    </source>
</evidence>
<feature type="transmembrane region" description="Helical" evidence="3">
    <location>
        <begin position="841"/>
        <end position="860"/>
    </location>
</feature>
<dbReference type="SUPFAM" id="SSF47769">
    <property type="entry name" value="SAM/Pointed domain"/>
    <property type="match status" value="1"/>
</dbReference>
<dbReference type="EMBL" id="BEXD01000657">
    <property type="protein sequence ID" value="GBB89214.1"/>
    <property type="molecule type" value="Genomic_DNA"/>
</dbReference>
<dbReference type="GO" id="GO:0000289">
    <property type="term" value="P:nuclear-transcribed mRNA poly(A) tail shortening"/>
    <property type="evidence" value="ECO:0007669"/>
    <property type="project" value="TreeGrafter"/>
</dbReference>
<comment type="caution">
    <text evidence="4">The sequence shown here is derived from an EMBL/GenBank/DDBJ whole genome shotgun (WGS) entry which is preliminary data.</text>
</comment>
<feature type="transmembrane region" description="Helical" evidence="3">
    <location>
        <begin position="897"/>
        <end position="921"/>
    </location>
</feature>
<comment type="subcellular location">
    <subcellularLocation>
        <location evidence="1">Cytoplasm</location>
    </subcellularLocation>
</comment>
<keyword evidence="3" id="KW-0812">Transmembrane</keyword>
<evidence type="ECO:0000256" key="3">
    <source>
        <dbReference type="SAM" id="Phobius"/>
    </source>
</evidence>
<feature type="transmembrane region" description="Helical" evidence="3">
    <location>
        <begin position="872"/>
        <end position="891"/>
    </location>
</feature>
<keyword evidence="3" id="KW-1133">Transmembrane helix</keyword>
<keyword evidence="2" id="KW-0963">Cytoplasm</keyword>
<dbReference type="GO" id="GO:0000932">
    <property type="term" value="C:P-body"/>
    <property type="evidence" value="ECO:0007669"/>
    <property type="project" value="TreeGrafter"/>
</dbReference>
<feature type="transmembrane region" description="Helical" evidence="3">
    <location>
        <begin position="1014"/>
        <end position="1037"/>
    </location>
</feature>